<keyword evidence="1" id="KW-0472">Membrane</keyword>
<protein>
    <submittedName>
        <fullName evidence="3">LEA14-like dessication related protein</fullName>
    </submittedName>
</protein>
<keyword evidence="4" id="KW-1185">Reference proteome</keyword>
<dbReference type="Proteomes" id="UP000663586">
    <property type="component" value="Chromosome"/>
</dbReference>
<dbReference type="SUPFAM" id="SSF117070">
    <property type="entry name" value="LEA14-like"/>
    <property type="match status" value="2"/>
</dbReference>
<feature type="domain" description="Water stress and hypersensitive response" evidence="2">
    <location>
        <begin position="43"/>
        <end position="160"/>
    </location>
</feature>
<dbReference type="InterPro" id="IPR004864">
    <property type="entry name" value="LEA_2"/>
</dbReference>
<sequence>MSLGALKAIFLGSKLKIAGVVLVGFVGTVGLAAGLGVIGVPGIAEVNNQFGAVDDSTTEIETELIIDNPNPVGISFGDATVAYTVSMNDVELAEGEREGVEVGTGNTTVDLTTEMDNQAIPPWWASHIDRGERSEMVVDTDITHDRFSRTASYQYDREVETDLIDEFDSEEPQPVSPDDDAELGLLTEVSDPLFYINETSGEWGDVSEKATPMELDFVAYNPQPVPLTVTQLEYEITMNDVVVGGGSTEREYVIAPDAEETVETVTAIDNDSLDEWWVTHLENEQTTELEMQFWLTVEVGGETFRVPVEALDHEETIETDIFGSEE</sequence>
<keyword evidence="1" id="KW-1133">Transmembrane helix</keyword>
<reference evidence="3" key="1">
    <citation type="submission" date="2020-11" db="EMBL/GenBank/DDBJ databases">
        <title>Carbohydrate-dependent, anaerobic sulfur respiration: A novel catabolism in halophilic archaea.</title>
        <authorList>
            <person name="Sorokin D.Y."/>
            <person name="Messina E."/>
            <person name="Smedile F."/>
            <person name="La Cono V."/>
            <person name="Hallsworth J.E."/>
            <person name="Yakimov M.M."/>
        </authorList>
    </citation>
    <scope>NUCLEOTIDE SEQUENCE</scope>
    <source>
        <strain evidence="3">AArc-S</strain>
    </source>
</reference>
<evidence type="ECO:0000313" key="4">
    <source>
        <dbReference type="Proteomes" id="UP000663586"/>
    </source>
</evidence>
<dbReference type="EMBL" id="CP064786">
    <property type="protein sequence ID" value="QSG03264.1"/>
    <property type="molecule type" value="Genomic_DNA"/>
</dbReference>
<name>A0A897MRS5_9EURY</name>
<evidence type="ECO:0000256" key="1">
    <source>
        <dbReference type="SAM" id="Phobius"/>
    </source>
</evidence>
<dbReference type="InterPro" id="IPR013990">
    <property type="entry name" value="WHy-dom"/>
</dbReference>
<dbReference type="GO" id="GO:0009269">
    <property type="term" value="P:response to desiccation"/>
    <property type="evidence" value="ECO:0007669"/>
    <property type="project" value="InterPro"/>
</dbReference>
<dbReference type="Pfam" id="PF03168">
    <property type="entry name" value="LEA_2"/>
    <property type="match status" value="2"/>
</dbReference>
<keyword evidence="1" id="KW-0812">Transmembrane</keyword>
<evidence type="ECO:0000259" key="2">
    <source>
        <dbReference type="SMART" id="SM00769"/>
    </source>
</evidence>
<dbReference type="RefSeq" id="WP_238477321.1">
    <property type="nucleotide sequence ID" value="NZ_CP064786.1"/>
</dbReference>
<dbReference type="GeneID" id="70685440"/>
<dbReference type="SMART" id="SM00769">
    <property type="entry name" value="WHy"/>
    <property type="match status" value="2"/>
</dbReference>
<dbReference type="Gene3D" id="2.60.40.10">
    <property type="entry name" value="Immunoglobulins"/>
    <property type="match status" value="2"/>
</dbReference>
<organism evidence="3 4">
    <name type="scientific">Natranaeroarchaeum sulfidigenes</name>
    <dbReference type="NCBI Taxonomy" id="2784880"/>
    <lineage>
        <taxon>Archaea</taxon>
        <taxon>Methanobacteriati</taxon>
        <taxon>Methanobacteriota</taxon>
        <taxon>Stenosarchaea group</taxon>
        <taxon>Halobacteria</taxon>
        <taxon>Halobacteriales</taxon>
        <taxon>Natronoarchaeaceae</taxon>
        <taxon>Natranaeroarchaeum</taxon>
    </lineage>
</organism>
<proteinExistence type="predicted"/>
<feature type="domain" description="Water stress and hypersensitive response" evidence="2">
    <location>
        <begin position="196"/>
        <end position="314"/>
    </location>
</feature>
<dbReference type="KEGG" id="hara:AArcS_2064"/>
<dbReference type="InterPro" id="IPR013783">
    <property type="entry name" value="Ig-like_fold"/>
</dbReference>
<accession>A0A897MRS5</accession>
<evidence type="ECO:0000313" key="3">
    <source>
        <dbReference type="EMBL" id="QSG03264.1"/>
    </source>
</evidence>
<feature type="transmembrane region" description="Helical" evidence="1">
    <location>
        <begin position="20"/>
        <end position="44"/>
    </location>
</feature>
<gene>
    <name evidence="3" type="ORF">AArcS_2064</name>
</gene>
<dbReference type="AlphaFoldDB" id="A0A897MRS5"/>